<dbReference type="SUPFAM" id="SSF56112">
    <property type="entry name" value="Protein kinase-like (PK-like)"/>
    <property type="match status" value="1"/>
</dbReference>
<sequence length="76" mass="8509">MTVSDCSKQEHPNGWLLSEKCDIFSLGVIMWEHCTLNRPWKSVPPERLLGRTGRSAKLRGDTLTASSLSAETFCLD</sequence>
<organism evidence="1 2">
    <name type="scientific">Gossypium tomentosum</name>
    <name type="common">Hawaiian cotton</name>
    <name type="synonym">Gossypium sandvicense</name>
    <dbReference type="NCBI Taxonomy" id="34277"/>
    <lineage>
        <taxon>Eukaryota</taxon>
        <taxon>Viridiplantae</taxon>
        <taxon>Streptophyta</taxon>
        <taxon>Embryophyta</taxon>
        <taxon>Tracheophyta</taxon>
        <taxon>Spermatophyta</taxon>
        <taxon>Magnoliopsida</taxon>
        <taxon>eudicotyledons</taxon>
        <taxon>Gunneridae</taxon>
        <taxon>Pentapetalae</taxon>
        <taxon>rosids</taxon>
        <taxon>malvids</taxon>
        <taxon>Malvales</taxon>
        <taxon>Malvaceae</taxon>
        <taxon>Malvoideae</taxon>
        <taxon>Gossypium</taxon>
    </lineage>
</organism>
<proteinExistence type="predicted"/>
<reference evidence="1 2" key="1">
    <citation type="submission" date="2019-07" db="EMBL/GenBank/DDBJ databases">
        <title>WGS assembly of Gossypium tomentosum.</title>
        <authorList>
            <person name="Chen Z.J."/>
            <person name="Sreedasyam A."/>
            <person name="Ando A."/>
            <person name="Song Q."/>
            <person name="De L."/>
            <person name="Hulse-Kemp A."/>
            <person name="Ding M."/>
            <person name="Ye W."/>
            <person name="Kirkbride R."/>
            <person name="Jenkins J."/>
            <person name="Plott C."/>
            <person name="Lovell J."/>
            <person name="Lin Y.-M."/>
            <person name="Vaughn R."/>
            <person name="Liu B."/>
            <person name="Li W."/>
            <person name="Simpson S."/>
            <person name="Scheffler B."/>
            <person name="Saski C."/>
            <person name="Grover C."/>
            <person name="Hu G."/>
            <person name="Conover J."/>
            <person name="Carlson J."/>
            <person name="Shu S."/>
            <person name="Boston L."/>
            <person name="Williams M."/>
            <person name="Peterson D."/>
            <person name="Mcgee K."/>
            <person name="Jones D."/>
            <person name="Wendel J."/>
            <person name="Stelly D."/>
            <person name="Grimwood J."/>
            <person name="Schmutz J."/>
        </authorList>
    </citation>
    <scope>NUCLEOTIDE SEQUENCE [LARGE SCALE GENOMIC DNA]</scope>
    <source>
        <strain evidence="1">7179.01</strain>
    </source>
</reference>
<dbReference type="InterPro" id="IPR011009">
    <property type="entry name" value="Kinase-like_dom_sf"/>
</dbReference>
<accession>A0A5D2MWF5</accession>
<evidence type="ECO:0000313" key="2">
    <source>
        <dbReference type="Proteomes" id="UP000322667"/>
    </source>
</evidence>
<evidence type="ECO:0000313" key="1">
    <source>
        <dbReference type="EMBL" id="TYH95442.1"/>
    </source>
</evidence>
<name>A0A5D2MWF5_GOSTO</name>
<dbReference type="AlphaFoldDB" id="A0A5D2MWF5"/>
<dbReference type="Gene3D" id="1.10.510.10">
    <property type="entry name" value="Transferase(Phosphotransferase) domain 1"/>
    <property type="match status" value="1"/>
</dbReference>
<protein>
    <recommendedName>
        <fullName evidence="3">Serine-threonine/tyrosine-protein kinase catalytic domain-containing protein</fullName>
    </recommendedName>
</protein>
<evidence type="ECO:0008006" key="3">
    <source>
        <dbReference type="Google" id="ProtNLM"/>
    </source>
</evidence>
<gene>
    <name evidence="1" type="ORF">ES332_A12G106000v1</name>
</gene>
<keyword evidence="2" id="KW-1185">Reference proteome</keyword>
<dbReference type="EMBL" id="CM017621">
    <property type="protein sequence ID" value="TYH95442.1"/>
    <property type="molecule type" value="Genomic_DNA"/>
</dbReference>
<dbReference type="Proteomes" id="UP000322667">
    <property type="component" value="Chromosome A12"/>
</dbReference>